<keyword evidence="6 12" id="KW-0479">Metal-binding</keyword>
<gene>
    <name evidence="15" type="ORF">Tsubulata_709278</name>
</gene>
<dbReference type="PRINTS" id="PR00463">
    <property type="entry name" value="EP450I"/>
</dbReference>
<dbReference type="FunFam" id="1.10.630.10:FF:000026">
    <property type="entry name" value="Cytochrome P450 82C4"/>
    <property type="match status" value="1"/>
</dbReference>
<dbReference type="PANTHER" id="PTHR47947">
    <property type="entry name" value="CYTOCHROME P450 82C3-RELATED"/>
    <property type="match status" value="1"/>
</dbReference>
<evidence type="ECO:0000256" key="14">
    <source>
        <dbReference type="SAM" id="Phobius"/>
    </source>
</evidence>
<dbReference type="CDD" id="cd20654">
    <property type="entry name" value="CYP82"/>
    <property type="match status" value="1"/>
</dbReference>
<evidence type="ECO:0008006" key="17">
    <source>
        <dbReference type="Google" id="ProtNLM"/>
    </source>
</evidence>
<dbReference type="GO" id="GO:0016705">
    <property type="term" value="F:oxidoreductase activity, acting on paired donors, with incorporation or reduction of molecular oxygen"/>
    <property type="evidence" value="ECO:0007669"/>
    <property type="project" value="InterPro"/>
</dbReference>
<dbReference type="PROSITE" id="PS00086">
    <property type="entry name" value="CYTOCHROME_P450"/>
    <property type="match status" value="1"/>
</dbReference>
<evidence type="ECO:0000313" key="15">
    <source>
        <dbReference type="EMBL" id="KAJ4830070.1"/>
    </source>
</evidence>
<keyword evidence="16" id="KW-1185">Reference proteome</keyword>
<dbReference type="GO" id="GO:0016020">
    <property type="term" value="C:membrane"/>
    <property type="evidence" value="ECO:0007669"/>
    <property type="project" value="UniProtKB-SubCell"/>
</dbReference>
<organism evidence="15 16">
    <name type="scientific">Turnera subulata</name>
    <dbReference type="NCBI Taxonomy" id="218843"/>
    <lineage>
        <taxon>Eukaryota</taxon>
        <taxon>Viridiplantae</taxon>
        <taxon>Streptophyta</taxon>
        <taxon>Embryophyta</taxon>
        <taxon>Tracheophyta</taxon>
        <taxon>Spermatophyta</taxon>
        <taxon>Magnoliopsida</taxon>
        <taxon>eudicotyledons</taxon>
        <taxon>Gunneridae</taxon>
        <taxon>Pentapetalae</taxon>
        <taxon>rosids</taxon>
        <taxon>fabids</taxon>
        <taxon>Malpighiales</taxon>
        <taxon>Passifloraceae</taxon>
        <taxon>Turnera</taxon>
    </lineage>
</organism>
<evidence type="ECO:0000256" key="4">
    <source>
        <dbReference type="ARBA" id="ARBA00022617"/>
    </source>
</evidence>
<evidence type="ECO:0000256" key="9">
    <source>
        <dbReference type="ARBA" id="ARBA00023004"/>
    </source>
</evidence>
<name>A0A9Q0J744_9ROSI</name>
<evidence type="ECO:0000313" key="16">
    <source>
        <dbReference type="Proteomes" id="UP001141552"/>
    </source>
</evidence>
<dbReference type="InterPro" id="IPR050651">
    <property type="entry name" value="Plant_Cytochrome_P450_Monoox"/>
</dbReference>
<keyword evidence="7 14" id="KW-1133">Transmembrane helix</keyword>
<protein>
    <recommendedName>
        <fullName evidence="17">Cytochrome P450</fullName>
    </recommendedName>
</protein>
<dbReference type="PANTHER" id="PTHR47947:SF26">
    <property type="entry name" value="CYTOCHROME P450"/>
    <property type="match status" value="1"/>
</dbReference>
<feature type="binding site" description="axial binding residue" evidence="12">
    <location>
        <position position="469"/>
    </location>
    <ligand>
        <name>heme</name>
        <dbReference type="ChEBI" id="CHEBI:30413"/>
    </ligand>
    <ligandPart>
        <name>Fe</name>
        <dbReference type="ChEBI" id="CHEBI:18248"/>
    </ligandPart>
</feature>
<dbReference type="GO" id="GO:0020037">
    <property type="term" value="F:heme binding"/>
    <property type="evidence" value="ECO:0007669"/>
    <property type="project" value="InterPro"/>
</dbReference>
<comment type="caution">
    <text evidence="15">The sequence shown here is derived from an EMBL/GenBank/DDBJ whole genome shotgun (WGS) entry which is preliminary data.</text>
</comment>
<evidence type="ECO:0000256" key="12">
    <source>
        <dbReference type="PIRSR" id="PIRSR602401-1"/>
    </source>
</evidence>
<dbReference type="OrthoDB" id="2789670at2759"/>
<evidence type="ECO:0000256" key="5">
    <source>
        <dbReference type="ARBA" id="ARBA00022692"/>
    </source>
</evidence>
<comment type="subcellular location">
    <subcellularLocation>
        <location evidence="2">Membrane</location>
    </subcellularLocation>
</comment>
<evidence type="ECO:0000256" key="3">
    <source>
        <dbReference type="ARBA" id="ARBA00010617"/>
    </source>
</evidence>
<dbReference type="InterPro" id="IPR001128">
    <property type="entry name" value="Cyt_P450"/>
</dbReference>
<evidence type="ECO:0000256" key="7">
    <source>
        <dbReference type="ARBA" id="ARBA00022989"/>
    </source>
</evidence>
<feature type="transmembrane region" description="Helical" evidence="14">
    <location>
        <begin position="12"/>
        <end position="30"/>
    </location>
</feature>
<dbReference type="Proteomes" id="UP001141552">
    <property type="component" value="Unassembled WGS sequence"/>
</dbReference>
<dbReference type="InterPro" id="IPR002401">
    <property type="entry name" value="Cyt_P450_E_grp-I"/>
</dbReference>
<accession>A0A9Q0J744</accession>
<sequence length="533" mass="59627">MDILSMFRESYIAIVIAFIAALTYSLLWFARSTGKKRLPPEAGGAWPIIGHLHLLSGSLPPHIIIGDLAAKYGPIFSIKIGVHRTLVVSNWELAKECLKTNDKAFSNRPTGLASEILGYNYSMFGLSPYGSYWRQIRRIVTHELLSSVRLERLKLVREGEFKAAVGGLYQKWMENANSTQCNKLLVEMKKWLRDVTLNVIIKITMGKLYAEYKDITSEGDNYASDGWRDSVRNFFELMGKYAVSDSLPFLRFLDLGGVEKAMEKTFKELDSAVERWLEEHRLKKISGAVKGEEDFMDVLLSVLDDTKEIEGRSADTVIKSTCLAIILASSDTSSVTLIWTLSLLLNHPDVLKKAQQELDIHVGRERQVNEADMKNLVYLQAIIKESFRVCPPVPLSVPRESIEDCVVGGYHIPAGTRLLVNVAKIHQDPLVWPDPGEFKPERFLSTHKDVDVRGHNFELIPFGSGRRICPGISFSLPVLSLALATLLHGFEMETPSGKPVDMSGTGGLSNFKATPLEALLTPRLPAHLYEITK</sequence>
<dbReference type="AlphaFoldDB" id="A0A9Q0J744"/>
<evidence type="ECO:0000256" key="2">
    <source>
        <dbReference type="ARBA" id="ARBA00004370"/>
    </source>
</evidence>
<dbReference type="PRINTS" id="PR00385">
    <property type="entry name" value="P450"/>
</dbReference>
<keyword evidence="9 12" id="KW-0408">Iron</keyword>
<evidence type="ECO:0000256" key="10">
    <source>
        <dbReference type="ARBA" id="ARBA00023033"/>
    </source>
</evidence>
<keyword evidence="8 13" id="KW-0560">Oxidoreductase</keyword>
<evidence type="ECO:0000256" key="8">
    <source>
        <dbReference type="ARBA" id="ARBA00023002"/>
    </source>
</evidence>
<keyword evidence="4 12" id="KW-0349">Heme</keyword>
<keyword evidence="5 14" id="KW-0812">Transmembrane</keyword>
<keyword evidence="10 13" id="KW-0503">Monooxygenase</keyword>
<dbReference type="Gene3D" id="1.10.630.10">
    <property type="entry name" value="Cytochrome P450"/>
    <property type="match status" value="1"/>
</dbReference>
<dbReference type="InterPro" id="IPR036396">
    <property type="entry name" value="Cyt_P450_sf"/>
</dbReference>
<dbReference type="EMBL" id="JAKUCV010005736">
    <property type="protein sequence ID" value="KAJ4830070.1"/>
    <property type="molecule type" value="Genomic_DNA"/>
</dbReference>
<evidence type="ECO:0000256" key="13">
    <source>
        <dbReference type="RuleBase" id="RU000461"/>
    </source>
</evidence>
<dbReference type="GO" id="GO:0004497">
    <property type="term" value="F:monooxygenase activity"/>
    <property type="evidence" value="ECO:0007669"/>
    <property type="project" value="UniProtKB-KW"/>
</dbReference>
<comment type="cofactor">
    <cofactor evidence="1 12">
        <name>heme</name>
        <dbReference type="ChEBI" id="CHEBI:30413"/>
    </cofactor>
</comment>
<dbReference type="Pfam" id="PF00067">
    <property type="entry name" value="p450"/>
    <property type="match status" value="1"/>
</dbReference>
<evidence type="ECO:0000256" key="6">
    <source>
        <dbReference type="ARBA" id="ARBA00022723"/>
    </source>
</evidence>
<evidence type="ECO:0000256" key="1">
    <source>
        <dbReference type="ARBA" id="ARBA00001971"/>
    </source>
</evidence>
<reference evidence="15" key="2">
    <citation type="journal article" date="2023" name="Plants (Basel)">
        <title>Annotation of the Turnera subulata (Passifloraceae) Draft Genome Reveals the S-Locus Evolved after the Divergence of Turneroideae from Passifloroideae in a Stepwise Manner.</title>
        <authorList>
            <person name="Henning P.M."/>
            <person name="Roalson E.H."/>
            <person name="Mir W."/>
            <person name="McCubbin A.G."/>
            <person name="Shore J.S."/>
        </authorList>
    </citation>
    <scope>NUCLEOTIDE SEQUENCE</scope>
    <source>
        <strain evidence="15">F60SS</strain>
    </source>
</reference>
<reference evidence="15" key="1">
    <citation type="submission" date="2022-02" db="EMBL/GenBank/DDBJ databases">
        <authorList>
            <person name="Henning P.M."/>
            <person name="McCubbin A.G."/>
            <person name="Shore J.S."/>
        </authorList>
    </citation>
    <scope>NUCLEOTIDE SEQUENCE</scope>
    <source>
        <strain evidence="15">F60SS</strain>
        <tissue evidence="15">Leaves</tissue>
    </source>
</reference>
<dbReference type="SUPFAM" id="SSF48264">
    <property type="entry name" value="Cytochrome P450"/>
    <property type="match status" value="1"/>
</dbReference>
<comment type="similarity">
    <text evidence="3 13">Belongs to the cytochrome P450 family.</text>
</comment>
<dbReference type="InterPro" id="IPR017972">
    <property type="entry name" value="Cyt_P450_CS"/>
</dbReference>
<keyword evidence="11 14" id="KW-0472">Membrane</keyword>
<dbReference type="GO" id="GO:0005506">
    <property type="term" value="F:iron ion binding"/>
    <property type="evidence" value="ECO:0007669"/>
    <property type="project" value="InterPro"/>
</dbReference>
<evidence type="ECO:0000256" key="11">
    <source>
        <dbReference type="ARBA" id="ARBA00023136"/>
    </source>
</evidence>
<proteinExistence type="inferred from homology"/>